<protein>
    <submittedName>
        <fullName evidence="3">Glycosyltransferase</fullName>
    </submittedName>
</protein>
<sequence>MNQKRPRVLHISTAHPPYDPRILYKYLPVLADHYDVFCAIPNADPAVAPAVHFIRLPYFKRVIMRFLVTCPLILWKTIWLRPALIHVYSPEFLPFAYLYRILGTRVIYEVQENLHKKIHLKRHNRGWFLKGAFALFDRLACRHFSLIFTEHGYLTTYTNLAKPHAVIYNYPLLSFLDTYRRPYRRPSDPVEFFYIGWLSFERSIVTLLDGLAMVKATHPHFKVHLFGHRSFTDQDLEALPAYSIVKDNLIFYGYTDQAKAFAQISRAVAGLALLKPIGDYTESYTTKMFEYMALGLPVITANFPLYRPVVEGNQCGFCMDPSDPEALALHLRYLIDHPKEAEEMGKRGRQAAEKFYNWATEQPKLLNLYQLVLSPSAS</sequence>
<dbReference type="EMBL" id="QOWE01000021">
    <property type="protein sequence ID" value="RCR67147.1"/>
    <property type="molecule type" value="Genomic_DNA"/>
</dbReference>
<dbReference type="PANTHER" id="PTHR46401">
    <property type="entry name" value="GLYCOSYLTRANSFERASE WBBK-RELATED"/>
    <property type="match status" value="1"/>
</dbReference>
<dbReference type="OrthoDB" id="1450439at2"/>
<keyword evidence="4" id="KW-1185">Reference proteome</keyword>
<evidence type="ECO:0000256" key="1">
    <source>
        <dbReference type="ARBA" id="ARBA00022679"/>
    </source>
</evidence>
<evidence type="ECO:0000313" key="4">
    <source>
        <dbReference type="Proteomes" id="UP000253383"/>
    </source>
</evidence>
<dbReference type="GO" id="GO:0016757">
    <property type="term" value="F:glycosyltransferase activity"/>
    <property type="evidence" value="ECO:0007669"/>
    <property type="project" value="InterPro"/>
</dbReference>
<keyword evidence="1 3" id="KW-0808">Transferase</keyword>
<dbReference type="Pfam" id="PF00534">
    <property type="entry name" value="Glycos_transf_1"/>
    <property type="match status" value="1"/>
</dbReference>
<dbReference type="Gene3D" id="3.40.50.2000">
    <property type="entry name" value="Glycogen Phosphorylase B"/>
    <property type="match status" value="2"/>
</dbReference>
<dbReference type="SUPFAM" id="SSF53756">
    <property type="entry name" value="UDP-Glycosyltransferase/glycogen phosphorylase"/>
    <property type="match status" value="1"/>
</dbReference>
<dbReference type="Proteomes" id="UP000253383">
    <property type="component" value="Unassembled WGS sequence"/>
</dbReference>
<dbReference type="InterPro" id="IPR001296">
    <property type="entry name" value="Glyco_trans_1"/>
</dbReference>
<feature type="domain" description="Glycosyl transferase family 1" evidence="2">
    <location>
        <begin position="178"/>
        <end position="350"/>
    </location>
</feature>
<name>A0A368JHK8_9BACT</name>
<comment type="caution">
    <text evidence="3">The sequence shown here is derived from an EMBL/GenBank/DDBJ whole genome shotgun (WGS) entry which is preliminary data.</text>
</comment>
<evidence type="ECO:0000313" key="3">
    <source>
        <dbReference type="EMBL" id="RCR67147.1"/>
    </source>
</evidence>
<reference evidence="3 4" key="1">
    <citation type="submission" date="2018-07" db="EMBL/GenBank/DDBJ databases">
        <title>Genome analysis of Larkinella rosea.</title>
        <authorList>
            <person name="Zhou Z."/>
            <person name="Wang G."/>
        </authorList>
    </citation>
    <scope>NUCLEOTIDE SEQUENCE [LARGE SCALE GENOMIC DNA]</scope>
    <source>
        <strain evidence="4">zzj9</strain>
    </source>
</reference>
<dbReference type="GO" id="GO:0009103">
    <property type="term" value="P:lipopolysaccharide biosynthetic process"/>
    <property type="evidence" value="ECO:0007669"/>
    <property type="project" value="TreeGrafter"/>
</dbReference>
<evidence type="ECO:0000259" key="2">
    <source>
        <dbReference type="Pfam" id="PF00534"/>
    </source>
</evidence>
<organism evidence="3 4">
    <name type="scientific">Larkinella punicea</name>
    <dbReference type="NCBI Taxonomy" id="2315727"/>
    <lineage>
        <taxon>Bacteria</taxon>
        <taxon>Pseudomonadati</taxon>
        <taxon>Bacteroidota</taxon>
        <taxon>Cytophagia</taxon>
        <taxon>Cytophagales</taxon>
        <taxon>Spirosomataceae</taxon>
        <taxon>Larkinella</taxon>
    </lineage>
</organism>
<dbReference type="RefSeq" id="WP_114408379.1">
    <property type="nucleotide sequence ID" value="NZ_QOWE01000021.1"/>
</dbReference>
<accession>A0A368JHK8</accession>
<gene>
    <name evidence="3" type="ORF">DUE52_22805</name>
</gene>
<dbReference type="PANTHER" id="PTHR46401:SF2">
    <property type="entry name" value="GLYCOSYLTRANSFERASE WBBK-RELATED"/>
    <property type="match status" value="1"/>
</dbReference>
<proteinExistence type="predicted"/>
<dbReference type="AlphaFoldDB" id="A0A368JHK8"/>